<dbReference type="AlphaFoldDB" id="A0A540LW19"/>
<evidence type="ECO:0000313" key="2">
    <source>
        <dbReference type="Proteomes" id="UP000315295"/>
    </source>
</evidence>
<comment type="caution">
    <text evidence="1">The sequence shown here is derived from an EMBL/GenBank/DDBJ whole genome shotgun (WGS) entry which is preliminary data.</text>
</comment>
<accession>A0A540LW19</accession>
<protein>
    <submittedName>
        <fullName evidence="1">Uncharacterized protein</fullName>
    </submittedName>
</protein>
<keyword evidence="2" id="KW-1185">Reference proteome</keyword>
<evidence type="ECO:0000313" key="1">
    <source>
        <dbReference type="EMBL" id="TQD90598.1"/>
    </source>
</evidence>
<gene>
    <name evidence="1" type="ORF">C1H46_023841</name>
</gene>
<dbReference type="Proteomes" id="UP000315295">
    <property type="component" value="Unassembled WGS sequence"/>
</dbReference>
<proteinExistence type="predicted"/>
<name>A0A540LW19_MALBA</name>
<organism evidence="1 2">
    <name type="scientific">Malus baccata</name>
    <name type="common">Siberian crab apple</name>
    <name type="synonym">Pyrus baccata</name>
    <dbReference type="NCBI Taxonomy" id="106549"/>
    <lineage>
        <taxon>Eukaryota</taxon>
        <taxon>Viridiplantae</taxon>
        <taxon>Streptophyta</taxon>
        <taxon>Embryophyta</taxon>
        <taxon>Tracheophyta</taxon>
        <taxon>Spermatophyta</taxon>
        <taxon>Magnoliopsida</taxon>
        <taxon>eudicotyledons</taxon>
        <taxon>Gunneridae</taxon>
        <taxon>Pentapetalae</taxon>
        <taxon>rosids</taxon>
        <taxon>fabids</taxon>
        <taxon>Rosales</taxon>
        <taxon>Rosaceae</taxon>
        <taxon>Amygdaloideae</taxon>
        <taxon>Maleae</taxon>
        <taxon>Malus</taxon>
    </lineage>
</organism>
<reference evidence="1 2" key="1">
    <citation type="journal article" date="2019" name="G3 (Bethesda)">
        <title>Sequencing of a Wild Apple (Malus baccata) Genome Unravels the Differences Between Cultivated and Wild Apple Species Regarding Disease Resistance and Cold Tolerance.</title>
        <authorList>
            <person name="Chen X."/>
        </authorList>
    </citation>
    <scope>NUCLEOTIDE SEQUENCE [LARGE SCALE GENOMIC DNA]</scope>
    <source>
        <strain evidence="2">cv. Shandingzi</strain>
        <tissue evidence="1">Leaves</tissue>
    </source>
</reference>
<dbReference type="EMBL" id="VIEB01000447">
    <property type="protein sequence ID" value="TQD90598.1"/>
    <property type="molecule type" value="Genomic_DNA"/>
</dbReference>
<sequence>MDFGGKTQVMDFGGDTQVMDFSGDTQAMDFGGETQVFDEENIRHTPCEKSVNGLMEQANYSVNKQQMQGSMFVATLVVEGFPELKPGNWMKEGTITIQRHNRKQRTVKHGKFFKGKDDFPHSSLPLPLSSFSFLPLQSVIDTARSLRQEWEVPDGSRGCLNAAAHNPLMIGIIVVYG</sequence>